<accession>A0A0F9MIW4</accession>
<gene>
    <name evidence="1" type="ORF">LCGC14_1084120</name>
</gene>
<dbReference type="InterPro" id="IPR029052">
    <property type="entry name" value="Metallo-depent_PP-like"/>
</dbReference>
<comment type="caution">
    <text evidence="1">The sequence shown here is derived from an EMBL/GenBank/DDBJ whole genome shotgun (WGS) entry which is preliminary data.</text>
</comment>
<sequence>MGKSLKIICTGLRLHHSHARIAKDAGVSRSKISRVAAMGVERVLSIADLHSGSNVGLTPPAYQFPLIKNPTTTDHHRRNKWAKSQRECYDFYIETLALLQPIDWLFVVGDLMDGSGHRSGGTEQITTDRKVQASMATEALERVKPRKGTILTFGTAYHGGEAEDFENDVAENLNAKIGSHEWVDVRGVIFDLKHHQGNTVNPFTSIYNNDLKGNREWASAGEQPKADVIIRAHTHRFGFVRMADVVLISLPALQSYGSKFGARRCWRKVHFGLVALDVWPDGYIQEHVFIPGLSGHRIENTYRSK</sequence>
<evidence type="ECO:0000313" key="1">
    <source>
        <dbReference type="EMBL" id="KKN05759.1"/>
    </source>
</evidence>
<dbReference type="AlphaFoldDB" id="A0A0F9MIW4"/>
<organism evidence="1">
    <name type="scientific">marine sediment metagenome</name>
    <dbReference type="NCBI Taxonomy" id="412755"/>
    <lineage>
        <taxon>unclassified sequences</taxon>
        <taxon>metagenomes</taxon>
        <taxon>ecological metagenomes</taxon>
    </lineage>
</organism>
<protein>
    <recommendedName>
        <fullName evidence="2">Calcineurin-like phosphoesterase domain-containing protein</fullName>
    </recommendedName>
</protein>
<name>A0A0F9MIW4_9ZZZZ</name>
<dbReference type="SUPFAM" id="SSF56300">
    <property type="entry name" value="Metallo-dependent phosphatases"/>
    <property type="match status" value="1"/>
</dbReference>
<dbReference type="EMBL" id="LAZR01004765">
    <property type="protein sequence ID" value="KKN05759.1"/>
    <property type="molecule type" value="Genomic_DNA"/>
</dbReference>
<proteinExistence type="predicted"/>
<reference evidence="1" key="1">
    <citation type="journal article" date="2015" name="Nature">
        <title>Complex archaea that bridge the gap between prokaryotes and eukaryotes.</title>
        <authorList>
            <person name="Spang A."/>
            <person name="Saw J.H."/>
            <person name="Jorgensen S.L."/>
            <person name="Zaremba-Niedzwiedzka K."/>
            <person name="Martijn J."/>
            <person name="Lind A.E."/>
            <person name="van Eijk R."/>
            <person name="Schleper C."/>
            <person name="Guy L."/>
            <person name="Ettema T.J."/>
        </authorList>
    </citation>
    <scope>NUCLEOTIDE SEQUENCE</scope>
</reference>
<evidence type="ECO:0008006" key="2">
    <source>
        <dbReference type="Google" id="ProtNLM"/>
    </source>
</evidence>